<dbReference type="InterPro" id="IPR036631">
    <property type="entry name" value="MGMT_N_sf"/>
</dbReference>
<comment type="catalytic activity">
    <reaction evidence="8">
        <text>a 6-O-methyl-2'-deoxyguanosine in DNA + L-cysteinyl-[protein] = S-methyl-L-cysteinyl-[protein] + a 2'-deoxyguanosine in DNA</text>
        <dbReference type="Rhea" id="RHEA:24000"/>
        <dbReference type="Rhea" id="RHEA-COMP:10131"/>
        <dbReference type="Rhea" id="RHEA-COMP:10132"/>
        <dbReference type="Rhea" id="RHEA-COMP:11367"/>
        <dbReference type="Rhea" id="RHEA-COMP:11368"/>
        <dbReference type="ChEBI" id="CHEBI:29950"/>
        <dbReference type="ChEBI" id="CHEBI:82612"/>
        <dbReference type="ChEBI" id="CHEBI:85445"/>
        <dbReference type="ChEBI" id="CHEBI:85448"/>
        <dbReference type="EC" id="2.1.1.63"/>
    </reaction>
</comment>
<evidence type="ECO:0000256" key="3">
    <source>
        <dbReference type="ARBA" id="ARBA00011918"/>
    </source>
</evidence>
<keyword evidence="11" id="KW-1185">Reference proteome</keyword>
<comment type="catalytic activity">
    <reaction evidence="1">
        <text>a 4-O-methyl-thymidine in DNA + L-cysteinyl-[protein] = a thymidine in DNA + S-methyl-L-cysteinyl-[protein]</text>
        <dbReference type="Rhea" id="RHEA:53428"/>
        <dbReference type="Rhea" id="RHEA-COMP:10131"/>
        <dbReference type="Rhea" id="RHEA-COMP:10132"/>
        <dbReference type="Rhea" id="RHEA-COMP:13555"/>
        <dbReference type="Rhea" id="RHEA-COMP:13556"/>
        <dbReference type="ChEBI" id="CHEBI:29950"/>
        <dbReference type="ChEBI" id="CHEBI:82612"/>
        <dbReference type="ChEBI" id="CHEBI:137386"/>
        <dbReference type="ChEBI" id="CHEBI:137387"/>
        <dbReference type="EC" id="2.1.1.63"/>
    </reaction>
</comment>
<dbReference type="InterPro" id="IPR001497">
    <property type="entry name" value="MethylDNA_cys_MeTrfase_AS"/>
</dbReference>
<keyword evidence="4" id="KW-0489">Methyltransferase</keyword>
<comment type="similarity">
    <text evidence="2">Belongs to the MGMT family.</text>
</comment>
<protein>
    <recommendedName>
        <fullName evidence="3">methylated-DNA--[protein]-cysteine S-methyltransferase</fullName>
        <ecNumber evidence="3">2.1.1.63</ecNumber>
    </recommendedName>
</protein>
<dbReference type="CDD" id="cd06445">
    <property type="entry name" value="ATase"/>
    <property type="match status" value="1"/>
</dbReference>
<dbReference type="RefSeq" id="WP_420241956.1">
    <property type="nucleotide sequence ID" value="NZ_BOPV01000001.1"/>
</dbReference>
<proteinExistence type="inferred from homology"/>
<keyword evidence="5" id="KW-0808">Transferase</keyword>
<gene>
    <name evidence="10" type="primary">ogt_1</name>
    <name evidence="10" type="ORF">TMPK1_11240</name>
</gene>
<organism evidence="10 11">
    <name type="scientific">Roseiterribacter gracilis</name>
    <dbReference type="NCBI Taxonomy" id="2812848"/>
    <lineage>
        <taxon>Bacteria</taxon>
        <taxon>Pseudomonadati</taxon>
        <taxon>Pseudomonadota</taxon>
        <taxon>Alphaproteobacteria</taxon>
        <taxon>Rhodospirillales</taxon>
        <taxon>Roseiterribacteraceae</taxon>
        <taxon>Roseiterribacter</taxon>
    </lineage>
</organism>
<dbReference type="FunFam" id="1.10.10.10:FF:000214">
    <property type="entry name" value="Methylated-DNA--protein-cysteine methyltransferase"/>
    <property type="match status" value="1"/>
</dbReference>
<evidence type="ECO:0000256" key="7">
    <source>
        <dbReference type="ARBA" id="ARBA00023204"/>
    </source>
</evidence>
<name>A0A8S8XC49_9PROT</name>
<dbReference type="SUPFAM" id="SSF53155">
    <property type="entry name" value="Methylated DNA-protein cysteine methyltransferase domain"/>
    <property type="match status" value="1"/>
</dbReference>
<dbReference type="Proteomes" id="UP000681075">
    <property type="component" value="Unassembled WGS sequence"/>
</dbReference>
<dbReference type="PANTHER" id="PTHR10815:SF5">
    <property type="entry name" value="METHYLATED-DNA--PROTEIN-CYSTEINE METHYLTRANSFERASE"/>
    <property type="match status" value="1"/>
</dbReference>
<dbReference type="NCBIfam" id="TIGR00589">
    <property type="entry name" value="ogt"/>
    <property type="match status" value="1"/>
</dbReference>
<reference evidence="10" key="1">
    <citation type="submission" date="2021-02" db="EMBL/GenBank/DDBJ databases">
        <title>Genome sequence of Rhodospirillales sp. strain TMPK1 isolated from soil.</title>
        <authorList>
            <person name="Nakai R."/>
            <person name="Kusada H."/>
            <person name="Tamaki H."/>
        </authorList>
    </citation>
    <scope>NUCLEOTIDE SEQUENCE</scope>
    <source>
        <strain evidence="10">TMPK1</strain>
    </source>
</reference>
<dbReference type="PANTHER" id="PTHR10815">
    <property type="entry name" value="METHYLATED-DNA--PROTEIN-CYSTEINE METHYLTRANSFERASE"/>
    <property type="match status" value="1"/>
</dbReference>
<evidence type="ECO:0000256" key="4">
    <source>
        <dbReference type="ARBA" id="ARBA00022603"/>
    </source>
</evidence>
<dbReference type="EC" id="2.1.1.63" evidence="3"/>
<evidence type="ECO:0000256" key="6">
    <source>
        <dbReference type="ARBA" id="ARBA00022763"/>
    </source>
</evidence>
<feature type="domain" description="Methylated-DNA-[protein]-cysteine S-methyltransferase DNA binding" evidence="9">
    <location>
        <begin position="86"/>
        <end position="167"/>
    </location>
</feature>
<sequence length="188" mass="20158">MTKFHMFETAIGVCGIVWRDERVVGFSLPEATEAATRARLLRRFPDATEDAPTSTVQRAIDGTIALIRGEKIDLNFVDCDLSATPEFNRRVYEILCTVPAGETVTYGDIAHRLGDPGAARAVGRALGENPIPVIVPCHRVLAASGKSGGFSAPGGADTKLKLLSIEGARTNDVPSLFDTPLPLARKRT</sequence>
<dbReference type="SUPFAM" id="SSF46767">
    <property type="entry name" value="Methylated DNA-protein cysteine methyltransferase, C-terminal domain"/>
    <property type="match status" value="1"/>
</dbReference>
<keyword evidence="6" id="KW-0227">DNA damage</keyword>
<dbReference type="GO" id="GO:0006281">
    <property type="term" value="P:DNA repair"/>
    <property type="evidence" value="ECO:0007669"/>
    <property type="project" value="UniProtKB-KW"/>
</dbReference>
<dbReference type="Pfam" id="PF01035">
    <property type="entry name" value="DNA_binding_1"/>
    <property type="match status" value="1"/>
</dbReference>
<evidence type="ECO:0000259" key="9">
    <source>
        <dbReference type="Pfam" id="PF01035"/>
    </source>
</evidence>
<keyword evidence="7" id="KW-0234">DNA repair</keyword>
<comment type="caution">
    <text evidence="10">The sequence shown here is derived from an EMBL/GenBank/DDBJ whole genome shotgun (WGS) entry which is preliminary data.</text>
</comment>
<evidence type="ECO:0000256" key="1">
    <source>
        <dbReference type="ARBA" id="ARBA00001286"/>
    </source>
</evidence>
<dbReference type="PROSITE" id="PS00374">
    <property type="entry name" value="MGMT"/>
    <property type="match status" value="1"/>
</dbReference>
<evidence type="ECO:0000313" key="10">
    <source>
        <dbReference type="EMBL" id="GIL38887.1"/>
    </source>
</evidence>
<dbReference type="Gene3D" id="1.10.10.10">
    <property type="entry name" value="Winged helix-like DNA-binding domain superfamily/Winged helix DNA-binding domain"/>
    <property type="match status" value="1"/>
</dbReference>
<dbReference type="GO" id="GO:0003908">
    <property type="term" value="F:methylated-DNA-[protein]-cysteine S-methyltransferase activity"/>
    <property type="evidence" value="ECO:0007669"/>
    <property type="project" value="UniProtKB-EC"/>
</dbReference>
<evidence type="ECO:0000256" key="5">
    <source>
        <dbReference type="ARBA" id="ARBA00022679"/>
    </source>
</evidence>
<accession>A0A8S8XC49</accession>
<evidence type="ECO:0000256" key="8">
    <source>
        <dbReference type="ARBA" id="ARBA00049348"/>
    </source>
</evidence>
<dbReference type="InterPro" id="IPR014048">
    <property type="entry name" value="MethylDNA_cys_MeTrfase_DNA-bd"/>
</dbReference>
<dbReference type="AlphaFoldDB" id="A0A8S8XC49"/>
<evidence type="ECO:0000313" key="11">
    <source>
        <dbReference type="Proteomes" id="UP000681075"/>
    </source>
</evidence>
<evidence type="ECO:0000256" key="2">
    <source>
        <dbReference type="ARBA" id="ARBA00008711"/>
    </source>
</evidence>
<dbReference type="GO" id="GO:0032259">
    <property type="term" value="P:methylation"/>
    <property type="evidence" value="ECO:0007669"/>
    <property type="project" value="UniProtKB-KW"/>
</dbReference>
<dbReference type="InterPro" id="IPR036388">
    <property type="entry name" value="WH-like_DNA-bd_sf"/>
</dbReference>
<dbReference type="InterPro" id="IPR036217">
    <property type="entry name" value="MethylDNA_cys_MeTrfase_DNAb"/>
</dbReference>
<dbReference type="EMBL" id="BOPV01000001">
    <property type="protein sequence ID" value="GIL38887.1"/>
    <property type="molecule type" value="Genomic_DNA"/>
</dbReference>